<dbReference type="Proteomes" id="UP000218627">
    <property type="component" value="Unassembled WGS sequence"/>
</dbReference>
<keyword evidence="3" id="KW-1185">Reference proteome</keyword>
<gene>
    <name evidence="2" type="ORF">SAMN06265353_0756</name>
</gene>
<reference evidence="3" key="1">
    <citation type="submission" date="2017-09" db="EMBL/GenBank/DDBJ databases">
        <authorList>
            <person name="Varghese N."/>
            <person name="Submissions S."/>
        </authorList>
    </citation>
    <scope>NUCLEOTIDE SEQUENCE [LARGE SCALE GENOMIC DNA]</scope>
    <source>
        <strain evidence="3">DSM 2913</strain>
    </source>
</reference>
<feature type="domain" description="T2SS protein K second SAM-like" evidence="1">
    <location>
        <begin position="187"/>
        <end position="228"/>
    </location>
</feature>
<dbReference type="Gene3D" id="1.10.150.320">
    <property type="entry name" value="Photosystem II 12 kDa extrinsic protein"/>
    <property type="match status" value="1"/>
</dbReference>
<organism evidence="2 3">
    <name type="scientific">Hydrogenobacter hydrogenophilus</name>
    <dbReference type="NCBI Taxonomy" id="35835"/>
    <lineage>
        <taxon>Bacteria</taxon>
        <taxon>Pseudomonadati</taxon>
        <taxon>Aquificota</taxon>
        <taxon>Aquificia</taxon>
        <taxon>Aquificales</taxon>
        <taxon>Aquificaceae</taxon>
        <taxon>Hydrogenobacter</taxon>
    </lineage>
</organism>
<dbReference type="SUPFAM" id="SSF54523">
    <property type="entry name" value="Pili subunits"/>
    <property type="match status" value="1"/>
</dbReference>
<proteinExistence type="predicted"/>
<dbReference type="Pfam" id="PF03934">
    <property type="entry name" value="T2SSK"/>
    <property type="match status" value="1"/>
</dbReference>
<dbReference type="GO" id="GO:0009306">
    <property type="term" value="P:protein secretion"/>
    <property type="evidence" value="ECO:0007669"/>
    <property type="project" value="InterPro"/>
</dbReference>
<dbReference type="InterPro" id="IPR045584">
    <property type="entry name" value="Pilin-like"/>
</dbReference>
<accession>A0A285NVB7</accession>
<dbReference type="PANTHER" id="PTHR38831">
    <property type="entry name" value="TYPE II SECRETION SYSTEM PROTEIN K"/>
    <property type="match status" value="1"/>
</dbReference>
<sequence length="284" mass="33242">MIVFLVLLFFLSSVYYAVDTYSSVRSLRNIVEELYFKQQAYHVFMSVLPVVLEVLKKDDPSVDSLQDRWAYPLTFETQKGKLNISIYDEERFLNLNYVDDKAYGKFFERLLKLLNIDTSYKTNLLAWEGKSDVSIDTKYPIKKALLDSKEELRWVGFKEEDLVGKTIGNEFYPGLFSLTTVFSSGKINLNTANAYILMALDPRIDQTLANRIIDRRSREPFRKVEDLLFVDGFSFDILYAIRDLVDVKSRYFHIVMDLKSGGYFSSLEVIYDRQEDRLVYKKLL</sequence>
<evidence type="ECO:0000313" key="3">
    <source>
        <dbReference type="Proteomes" id="UP000218627"/>
    </source>
</evidence>
<dbReference type="EMBL" id="OBEN01000002">
    <property type="protein sequence ID" value="SNZ13434.1"/>
    <property type="molecule type" value="Genomic_DNA"/>
</dbReference>
<dbReference type="SUPFAM" id="SSF81585">
    <property type="entry name" value="PsbU/PolX domain-like"/>
    <property type="match status" value="1"/>
</dbReference>
<protein>
    <submittedName>
        <fullName evidence="2">General secretion pathway protein K</fullName>
    </submittedName>
</protein>
<dbReference type="AlphaFoldDB" id="A0A285NVB7"/>
<dbReference type="InterPro" id="IPR049179">
    <property type="entry name" value="T2SSK_SAM-like_2nd"/>
</dbReference>
<name>A0A285NVB7_9AQUI</name>
<evidence type="ECO:0000259" key="1">
    <source>
        <dbReference type="Pfam" id="PF03934"/>
    </source>
</evidence>
<dbReference type="InterPro" id="IPR005628">
    <property type="entry name" value="GspK"/>
</dbReference>
<dbReference type="PANTHER" id="PTHR38831:SF2">
    <property type="entry name" value="TYPE II SECRETION SYSTEM PROTEIN K"/>
    <property type="match status" value="1"/>
</dbReference>
<dbReference type="OrthoDB" id="9790239at2"/>
<dbReference type="Gene3D" id="3.30.1300.30">
    <property type="entry name" value="GSPII I/J protein-like"/>
    <property type="match status" value="1"/>
</dbReference>
<evidence type="ECO:0000313" key="2">
    <source>
        <dbReference type="EMBL" id="SNZ13434.1"/>
    </source>
</evidence>
<dbReference type="GO" id="GO:0016020">
    <property type="term" value="C:membrane"/>
    <property type="evidence" value="ECO:0007669"/>
    <property type="project" value="InterPro"/>
</dbReference>
<dbReference type="RefSeq" id="WP_096601253.1">
    <property type="nucleotide sequence ID" value="NZ_OBEN01000002.1"/>
</dbReference>